<dbReference type="AlphaFoldDB" id="A0A6L2PJI2"/>
<protein>
    <recommendedName>
        <fullName evidence="3">HTH CENPB-type domain-containing protein</fullName>
    </recommendedName>
</protein>
<dbReference type="OrthoDB" id="7691932at2759"/>
<name>A0A6L2PJI2_COPFO</name>
<dbReference type="Proteomes" id="UP000502823">
    <property type="component" value="Unassembled WGS sequence"/>
</dbReference>
<organism evidence="1 2">
    <name type="scientific">Coptotermes formosanus</name>
    <name type="common">Formosan subterranean termite</name>
    <dbReference type="NCBI Taxonomy" id="36987"/>
    <lineage>
        <taxon>Eukaryota</taxon>
        <taxon>Metazoa</taxon>
        <taxon>Ecdysozoa</taxon>
        <taxon>Arthropoda</taxon>
        <taxon>Hexapoda</taxon>
        <taxon>Insecta</taxon>
        <taxon>Pterygota</taxon>
        <taxon>Neoptera</taxon>
        <taxon>Polyneoptera</taxon>
        <taxon>Dictyoptera</taxon>
        <taxon>Blattodea</taxon>
        <taxon>Blattoidea</taxon>
        <taxon>Termitoidae</taxon>
        <taxon>Rhinotermitidae</taxon>
        <taxon>Coptotermes</taxon>
    </lineage>
</organism>
<sequence length="94" mass="11109">MQAAIQFTSNEFHCPVRKEWTVAFKHKHKIHQQEITKYISNKHAASTEQIMEDAEEFLKQVKVMIRKVPPHYIINTDQTGCKYQSKIRHWATNG</sequence>
<comment type="caution">
    <text evidence="1">The sequence shown here is derived from an EMBL/GenBank/DDBJ whole genome shotgun (WGS) entry which is preliminary data.</text>
</comment>
<evidence type="ECO:0000313" key="1">
    <source>
        <dbReference type="EMBL" id="GFG32536.1"/>
    </source>
</evidence>
<proteinExistence type="predicted"/>
<dbReference type="EMBL" id="BLKM01000370">
    <property type="protein sequence ID" value="GFG32536.1"/>
    <property type="molecule type" value="Genomic_DNA"/>
</dbReference>
<evidence type="ECO:0000313" key="2">
    <source>
        <dbReference type="Proteomes" id="UP000502823"/>
    </source>
</evidence>
<accession>A0A6L2PJI2</accession>
<gene>
    <name evidence="1" type="ORF">Cfor_01182</name>
</gene>
<keyword evidence="2" id="KW-1185">Reference proteome</keyword>
<dbReference type="InParanoid" id="A0A6L2PJI2"/>
<reference evidence="2" key="1">
    <citation type="submission" date="2020-01" db="EMBL/GenBank/DDBJ databases">
        <title>Draft genome sequence of the Termite Coptotermes fromosanus.</title>
        <authorList>
            <person name="Itakura S."/>
            <person name="Yosikawa Y."/>
            <person name="Umezawa K."/>
        </authorList>
    </citation>
    <scope>NUCLEOTIDE SEQUENCE [LARGE SCALE GENOMIC DNA]</scope>
</reference>
<evidence type="ECO:0008006" key="3">
    <source>
        <dbReference type="Google" id="ProtNLM"/>
    </source>
</evidence>